<evidence type="ECO:0000256" key="2">
    <source>
        <dbReference type="PROSITE-ProRule" id="PRU00104"/>
    </source>
</evidence>
<dbReference type="PANTHER" id="PTHR46276">
    <property type="entry name" value="E3 UBIQUITIN-PROTEIN LIGASE UBR5"/>
    <property type="match status" value="1"/>
</dbReference>
<dbReference type="CTD" id="20234760"/>
<evidence type="ECO:0000256" key="1">
    <source>
        <dbReference type="ARBA" id="ARBA00022786"/>
    </source>
</evidence>
<dbReference type="Gene3D" id="3.30.2410.10">
    <property type="entry name" value="Hect, E3 ligase catalytic domain"/>
    <property type="match status" value="1"/>
</dbReference>
<dbReference type="InterPro" id="IPR035983">
    <property type="entry name" value="Hect_E3_ubiquitin_ligase"/>
</dbReference>
<protein>
    <recommendedName>
        <fullName evidence="3">HECT domain-containing protein</fullName>
    </recommendedName>
</protein>
<feature type="active site" description="Glycyl thioester intermediate" evidence="2">
    <location>
        <position position="20"/>
    </location>
</feature>
<organism evidence="4 5">
    <name type="scientific">Lottia gigantea</name>
    <name type="common">Giant owl limpet</name>
    <dbReference type="NCBI Taxonomy" id="225164"/>
    <lineage>
        <taxon>Eukaryota</taxon>
        <taxon>Metazoa</taxon>
        <taxon>Spiralia</taxon>
        <taxon>Lophotrochozoa</taxon>
        <taxon>Mollusca</taxon>
        <taxon>Gastropoda</taxon>
        <taxon>Patellogastropoda</taxon>
        <taxon>Lottioidea</taxon>
        <taxon>Lottiidae</taxon>
        <taxon>Lottia</taxon>
    </lineage>
</organism>
<dbReference type="AlphaFoldDB" id="V4AI70"/>
<dbReference type="PROSITE" id="PS50237">
    <property type="entry name" value="HECT"/>
    <property type="match status" value="1"/>
</dbReference>
<dbReference type="GO" id="GO:0034450">
    <property type="term" value="F:ubiquitin-ubiquitin ligase activity"/>
    <property type="evidence" value="ECO:0007669"/>
    <property type="project" value="TreeGrafter"/>
</dbReference>
<sequence>MPSITIRPADNDHLPTAKTCILRLYIPLYSSKTIYINYTNDLDFLGLCTVMYSFSC</sequence>
<keyword evidence="5" id="KW-1185">Reference proteome</keyword>
<dbReference type="EMBL" id="KB201441">
    <property type="protein sequence ID" value="ESO96627.1"/>
    <property type="molecule type" value="Genomic_DNA"/>
</dbReference>
<name>V4AI70_LOTGI</name>
<dbReference type="InterPro" id="IPR000569">
    <property type="entry name" value="HECT_dom"/>
</dbReference>
<evidence type="ECO:0000313" key="5">
    <source>
        <dbReference type="Proteomes" id="UP000030746"/>
    </source>
</evidence>
<dbReference type="GO" id="GO:0000209">
    <property type="term" value="P:protein polyubiquitination"/>
    <property type="evidence" value="ECO:0007669"/>
    <property type="project" value="TreeGrafter"/>
</dbReference>
<reference evidence="4 5" key="1">
    <citation type="journal article" date="2013" name="Nature">
        <title>Insights into bilaterian evolution from three spiralian genomes.</title>
        <authorList>
            <person name="Simakov O."/>
            <person name="Marletaz F."/>
            <person name="Cho S.J."/>
            <person name="Edsinger-Gonzales E."/>
            <person name="Havlak P."/>
            <person name="Hellsten U."/>
            <person name="Kuo D.H."/>
            <person name="Larsson T."/>
            <person name="Lv J."/>
            <person name="Arendt D."/>
            <person name="Savage R."/>
            <person name="Osoegawa K."/>
            <person name="de Jong P."/>
            <person name="Grimwood J."/>
            <person name="Chapman J.A."/>
            <person name="Shapiro H."/>
            <person name="Aerts A."/>
            <person name="Otillar R.P."/>
            <person name="Terry A.Y."/>
            <person name="Boore J.L."/>
            <person name="Grigoriev I.V."/>
            <person name="Lindberg D.R."/>
            <person name="Seaver E.C."/>
            <person name="Weisblat D.A."/>
            <person name="Putnam N.H."/>
            <person name="Rokhsar D.S."/>
        </authorList>
    </citation>
    <scope>NUCLEOTIDE SEQUENCE [LARGE SCALE GENOMIC DNA]</scope>
</reference>
<dbReference type="HOGENOM" id="CLU_3016596_0_0_1"/>
<dbReference type="Proteomes" id="UP000030746">
    <property type="component" value="Unassembled WGS sequence"/>
</dbReference>
<dbReference type="SUPFAM" id="SSF56204">
    <property type="entry name" value="Hect, E3 ligase catalytic domain"/>
    <property type="match status" value="1"/>
</dbReference>
<dbReference type="GO" id="GO:0005737">
    <property type="term" value="C:cytoplasm"/>
    <property type="evidence" value="ECO:0007669"/>
    <property type="project" value="TreeGrafter"/>
</dbReference>
<accession>V4AI70</accession>
<dbReference type="KEGG" id="lgi:LOTGIDRAFT_143860"/>
<dbReference type="PANTHER" id="PTHR46276:SF1">
    <property type="entry name" value="E3 UBIQUITIN-PROTEIN LIGASE UBR5"/>
    <property type="match status" value="1"/>
</dbReference>
<dbReference type="GeneID" id="20234760"/>
<dbReference type="GO" id="GO:0090263">
    <property type="term" value="P:positive regulation of canonical Wnt signaling pathway"/>
    <property type="evidence" value="ECO:0007669"/>
    <property type="project" value="TreeGrafter"/>
</dbReference>
<dbReference type="GO" id="GO:0005634">
    <property type="term" value="C:nucleus"/>
    <property type="evidence" value="ECO:0007669"/>
    <property type="project" value="TreeGrafter"/>
</dbReference>
<keyword evidence="1 2" id="KW-0833">Ubl conjugation pathway</keyword>
<dbReference type="RefSeq" id="XP_009052707.1">
    <property type="nucleotide sequence ID" value="XM_009054459.1"/>
</dbReference>
<dbReference type="OrthoDB" id="298098at2759"/>
<feature type="domain" description="HECT" evidence="3">
    <location>
        <begin position="1"/>
        <end position="34"/>
    </location>
</feature>
<evidence type="ECO:0000259" key="3">
    <source>
        <dbReference type="PROSITE" id="PS50237"/>
    </source>
</evidence>
<gene>
    <name evidence="4" type="ORF">LOTGIDRAFT_143860</name>
</gene>
<dbReference type="Pfam" id="PF00632">
    <property type="entry name" value="HECT"/>
    <property type="match status" value="1"/>
</dbReference>
<evidence type="ECO:0000313" key="4">
    <source>
        <dbReference type="EMBL" id="ESO96627.1"/>
    </source>
</evidence>
<proteinExistence type="predicted"/>
<dbReference type="STRING" id="225164.V4AI70"/>